<sequence>MADPGFPHGPGRWSCHRKMLRDLERGYLVLVLGGNIVVVSYKSHQGRLHLYCQNRLAQQVLLWTQDEYLSIKAIYILGHMNVGAESLSR</sequence>
<proteinExistence type="predicted"/>
<keyword evidence="2" id="KW-1185">Reference proteome</keyword>
<gene>
    <name evidence="1" type="ORF">H4Q32_003096</name>
</gene>
<organism evidence="1 2">
    <name type="scientific">Labeo rohita</name>
    <name type="common">Indian major carp</name>
    <name type="synonym">Cyprinus rohita</name>
    <dbReference type="NCBI Taxonomy" id="84645"/>
    <lineage>
        <taxon>Eukaryota</taxon>
        <taxon>Metazoa</taxon>
        <taxon>Chordata</taxon>
        <taxon>Craniata</taxon>
        <taxon>Vertebrata</taxon>
        <taxon>Euteleostomi</taxon>
        <taxon>Actinopterygii</taxon>
        <taxon>Neopterygii</taxon>
        <taxon>Teleostei</taxon>
        <taxon>Ostariophysi</taxon>
        <taxon>Cypriniformes</taxon>
        <taxon>Cyprinidae</taxon>
        <taxon>Labeoninae</taxon>
        <taxon>Labeonini</taxon>
        <taxon>Labeo</taxon>
    </lineage>
</organism>
<dbReference type="EMBL" id="JACTAM010000005">
    <property type="protein sequence ID" value="KAI2664803.1"/>
    <property type="molecule type" value="Genomic_DNA"/>
</dbReference>
<evidence type="ECO:0000313" key="2">
    <source>
        <dbReference type="Proteomes" id="UP000830375"/>
    </source>
</evidence>
<name>A0ABQ8MPN1_LABRO</name>
<reference evidence="1 2" key="1">
    <citation type="submission" date="2022-01" db="EMBL/GenBank/DDBJ databases">
        <title>A high-quality chromosome-level genome assembly of rohu carp, Labeo rohita.</title>
        <authorList>
            <person name="Arick M.A. II"/>
            <person name="Hsu C.-Y."/>
            <person name="Magbanua Z."/>
            <person name="Pechanova O."/>
            <person name="Grover C."/>
            <person name="Miller E."/>
            <person name="Thrash A."/>
            <person name="Ezzel L."/>
            <person name="Alam S."/>
            <person name="Benzie J."/>
            <person name="Hamilton M."/>
            <person name="Karsi A."/>
            <person name="Lawrence M.L."/>
            <person name="Peterson D.G."/>
        </authorList>
    </citation>
    <scope>NUCLEOTIDE SEQUENCE [LARGE SCALE GENOMIC DNA]</scope>
    <source>
        <strain evidence="2">BAU-BD-2019</strain>
        <tissue evidence="1">Blood</tissue>
    </source>
</reference>
<protein>
    <submittedName>
        <fullName evidence="1">Uncharacterized protein</fullName>
    </submittedName>
</protein>
<dbReference type="Proteomes" id="UP000830375">
    <property type="component" value="Unassembled WGS sequence"/>
</dbReference>
<accession>A0ABQ8MPN1</accession>
<comment type="caution">
    <text evidence="1">The sequence shown here is derived from an EMBL/GenBank/DDBJ whole genome shotgun (WGS) entry which is preliminary data.</text>
</comment>
<evidence type="ECO:0000313" key="1">
    <source>
        <dbReference type="EMBL" id="KAI2664803.1"/>
    </source>
</evidence>